<comment type="caution">
    <text evidence="2">The sequence shown here is derived from an EMBL/GenBank/DDBJ whole genome shotgun (WGS) entry which is preliminary data.</text>
</comment>
<accession>A0A2H2ZYS6</accession>
<proteinExistence type="predicted"/>
<evidence type="ECO:0000313" key="2">
    <source>
        <dbReference type="EMBL" id="OTA07026.1"/>
    </source>
</evidence>
<feature type="region of interest" description="Disordered" evidence="1">
    <location>
        <begin position="1"/>
        <end position="99"/>
    </location>
</feature>
<evidence type="ECO:0000313" key="3">
    <source>
        <dbReference type="Proteomes" id="UP000219286"/>
    </source>
</evidence>
<dbReference type="AlphaFoldDB" id="A0A2H2ZYS6"/>
<feature type="compositionally biased region" description="Low complexity" evidence="1">
    <location>
        <begin position="19"/>
        <end position="72"/>
    </location>
</feature>
<sequence>MAQPSASRQHFAYMATTDSSSSGSHQLRSGSETPTAAATARHPPVLQTRDSTLSNTTTSTSSSGGYWSRVSTTSTDQSFPSRTASDAARPPTPNRDSIVSIVDDPFFQNLDTPTAVAPDSYKHLEFESETLAEIPVFSPEASRGNRHVQEGHQKQHWPPPRRESLTIGSTPVWVRCARKTEELHVGGREREGEDM</sequence>
<feature type="region of interest" description="Disordered" evidence="1">
    <location>
        <begin position="139"/>
        <end position="168"/>
    </location>
</feature>
<dbReference type="Proteomes" id="UP000219286">
    <property type="component" value="Unassembled WGS sequence"/>
</dbReference>
<protein>
    <submittedName>
        <fullName evidence="2">Uncharacterized protein</fullName>
    </submittedName>
</protein>
<keyword evidence="3" id="KW-1185">Reference proteome</keyword>
<dbReference type="EMBL" id="LFMI01000744">
    <property type="protein sequence ID" value="OTA07026.1"/>
    <property type="molecule type" value="Genomic_DNA"/>
</dbReference>
<feature type="compositionally biased region" description="Polar residues" evidence="1">
    <location>
        <begin position="73"/>
        <end position="84"/>
    </location>
</feature>
<reference evidence="2 3" key="1">
    <citation type="journal article" date="2015" name="Genome Announc.">
        <title>Genome sequence and annotation of Trichoderma parareesei, the ancestor of the cellulase producer Trichoderma reesei.</title>
        <authorList>
            <person name="Yang D."/>
            <person name="Pomraning K."/>
            <person name="Kopchinskiy A."/>
            <person name="Karimi Aghcheh R."/>
            <person name="Atanasova L."/>
            <person name="Chenthamara K."/>
            <person name="Baker S.E."/>
            <person name="Zhang R."/>
            <person name="Shen Q."/>
            <person name="Freitag M."/>
            <person name="Kubicek C.P."/>
            <person name="Druzhinina I.S."/>
        </authorList>
    </citation>
    <scope>NUCLEOTIDE SEQUENCE [LARGE SCALE GENOMIC DNA]</scope>
    <source>
        <strain evidence="2 3">CBS 125925</strain>
    </source>
</reference>
<organism evidence="2 3">
    <name type="scientific">Trichoderma parareesei</name>
    <name type="common">Filamentous fungus</name>
    <dbReference type="NCBI Taxonomy" id="858221"/>
    <lineage>
        <taxon>Eukaryota</taxon>
        <taxon>Fungi</taxon>
        <taxon>Dikarya</taxon>
        <taxon>Ascomycota</taxon>
        <taxon>Pezizomycotina</taxon>
        <taxon>Sordariomycetes</taxon>
        <taxon>Hypocreomycetidae</taxon>
        <taxon>Hypocreales</taxon>
        <taxon>Hypocreaceae</taxon>
        <taxon>Trichoderma</taxon>
    </lineage>
</organism>
<name>A0A2H2ZYS6_TRIPA</name>
<evidence type="ECO:0000256" key="1">
    <source>
        <dbReference type="SAM" id="MobiDB-lite"/>
    </source>
</evidence>
<gene>
    <name evidence="2" type="ORF">A9Z42_0078450</name>
</gene>